<accession>D7G0J4</accession>
<proteinExistence type="predicted"/>
<feature type="region of interest" description="Disordered" evidence="1">
    <location>
        <begin position="362"/>
        <end position="444"/>
    </location>
</feature>
<sequence length="474" mass="52317">MAVLRADPAFADDDDEQARGSNKNKSPIASHNSCDVESSSDDDSFSMGAKDDDLEMGRGSSGSSLRESVGGSSRRSDSGSPTGSGSDVASAGAPVSATTLPALLTLQKSIDHNRTKCYHKWPASLLREACSLRKIMGFCREKDSGKMANRLEQLDVVMERNSPFLADLDDKVAGGTPASQPLASAKETEEIPEELMIATKAAVGMGASFKKRKLLAYNGRSYPAAAVLAAIEAAKDGEGGDEDIGARRKSKHCVPRFCEVVAMNLELWFGHRRQLSKAELDNKLTSKTRSAMVRLWEQFKDDKVELKMPKHLMIQARTSSTRPPSTHDHPALTALRHTPGSLDTYYYGLMCEKYPGIEQASSQMLPEGMETETRGWGGWRTKRVASKEPPPTPRGGRRQREPRRRGTPPSAGKTSRKRSRSRRSRTRRRSPRQQQRSNWVLGRGWEKADIRREKALGDDADLEDIQIMEAELTK</sequence>
<name>D7G0J4_ECTSI</name>
<dbReference type="InParanoid" id="D7G0J4"/>
<dbReference type="OrthoDB" id="10539007at2759"/>
<feature type="compositionally biased region" description="Low complexity" evidence="1">
    <location>
        <begin position="57"/>
        <end position="86"/>
    </location>
</feature>
<feature type="compositionally biased region" description="Basic residues" evidence="1">
    <location>
        <begin position="414"/>
        <end position="431"/>
    </location>
</feature>
<protein>
    <submittedName>
        <fullName evidence="2">Uncharacterized protein</fullName>
    </submittedName>
</protein>
<feature type="compositionally biased region" description="Polar residues" evidence="1">
    <location>
        <begin position="19"/>
        <end position="32"/>
    </location>
</feature>
<evidence type="ECO:0000256" key="1">
    <source>
        <dbReference type="SAM" id="MobiDB-lite"/>
    </source>
</evidence>
<dbReference type="Proteomes" id="UP000002630">
    <property type="component" value="Unassembled WGS sequence"/>
</dbReference>
<organism evidence="2 3">
    <name type="scientific">Ectocarpus siliculosus</name>
    <name type="common">Brown alga</name>
    <name type="synonym">Conferva siliculosa</name>
    <dbReference type="NCBI Taxonomy" id="2880"/>
    <lineage>
        <taxon>Eukaryota</taxon>
        <taxon>Sar</taxon>
        <taxon>Stramenopiles</taxon>
        <taxon>Ochrophyta</taxon>
        <taxon>PX clade</taxon>
        <taxon>Phaeophyceae</taxon>
        <taxon>Ectocarpales</taxon>
        <taxon>Ectocarpaceae</taxon>
        <taxon>Ectocarpus</taxon>
    </lineage>
</organism>
<dbReference type="AlphaFoldDB" id="D7G0J4"/>
<feature type="compositionally biased region" description="Basic residues" evidence="1">
    <location>
        <begin position="395"/>
        <end position="406"/>
    </location>
</feature>
<gene>
    <name evidence="2" type="ORF">Esi_0405_0017</name>
</gene>
<reference evidence="2 3" key="1">
    <citation type="journal article" date="2010" name="Nature">
        <title>The Ectocarpus genome and the independent evolution of multicellularity in brown algae.</title>
        <authorList>
            <person name="Cock J.M."/>
            <person name="Sterck L."/>
            <person name="Rouze P."/>
            <person name="Scornet D."/>
            <person name="Allen A.E."/>
            <person name="Amoutzias G."/>
            <person name="Anthouard V."/>
            <person name="Artiguenave F."/>
            <person name="Aury J.M."/>
            <person name="Badger J.H."/>
            <person name="Beszteri B."/>
            <person name="Billiau K."/>
            <person name="Bonnet E."/>
            <person name="Bothwell J.H."/>
            <person name="Bowler C."/>
            <person name="Boyen C."/>
            <person name="Brownlee C."/>
            <person name="Carrano C.J."/>
            <person name="Charrier B."/>
            <person name="Cho G.Y."/>
            <person name="Coelho S.M."/>
            <person name="Collen J."/>
            <person name="Corre E."/>
            <person name="Da Silva C."/>
            <person name="Delage L."/>
            <person name="Delaroque N."/>
            <person name="Dittami S.M."/>
            <person name="Doulbeau S."/>
            <person name="Elias M."/>
            <person name="Farnham G."/>
            <person name="Gachon C.M."/>
            <person name="Gschloessl B."/>
            <person name="Heesch S."/>
            <person name="Jabbari K."/>
            <person name="Jubin C."/>
            <person name="Kawai H."/>
            <person name="Kimura K."/>
            <person name="Kloareg B."/>
            <person name="Kupper F.C."/>
            <person name="Lang D."/>
            <person name="Le Bail A."/>
            <person name="Leblanc C."/>
            <person name="Lerouge P."/>
            <person name="Lohr M."/>
            <person name="Lopez P.J."/>
            <person name="Martens C."/>
            <person name="Maumus F."/>
            <person name="Michel G."/>
            <person name="Miranda-Saavedra D."/>
            <person name="Morales J."/>
            <person name="Moreau H."/>
            <person name="Motomura T."/>
            <person name="Nagasato C."/>
            <person name="Napoli C.A."/>
            <person name="Nelson D.R."/>
            <person name="Nyvall-Collen P."/>
            <person name="Peters A.F."/>
            <person name="Pommier C."/>
            <person name="Potin P."/>
            <person name="Poulain J."/>
            <person name="Quesneville H."/>
            <person name="Read B."/>
            <person name="Rensing S.A."/>
            <person name="Ritter A."/>
            <person name="Rousvoal S."/>
            <person name="Samanta M."/>
            <person name="Samson G."/>
            <person name="Schroeder D.C."/>
            <person name="Segurens B."/>
            <person name="Strittmatter M."/>
            <person name="Tonon T."/>
            <person name="Tregear J.W."/>
            <person name="Valentin K."/>
            <person name="von Dassow P."/>
            <person name="Yamagishi T."/>
            <person name="Van de Peer Y."/>
            <person name="Wincker P."/>
        </authorList>
    </citation>
    <scope>NUCLEOTIDE SEQUENCE [LARGE SCALE GENOMIC DNA]</scope>
    <source>
        <strain evidence="3">Ec32 / CCAP1310/4</strain>
    </source>
</reference>
<keyword evidence="3" id="KW-1185">Reference proteome</keyword>
<dbReference type="EMBL" id="FN649760">
    <property type="protein sequence ID" value="CBJ33023.1"/>
    <property type="molecule type" value="Genomic_DNA"/>
</dbReference>
<evidence type="ECO:0000313" key="2">
    <source>
        <dbReference type="EMBL" id="CBJ33023.1"/>
    </source>
</evidence>
<evidence type="ECO:0000313" key="3">
    <source>
        <dbReference type="Proteomes" id="UP000002630"/>
    </source>
</evidence>
<feature type="region of interest" description="Disordered" evidence="1">
    <location>
        <begin position="1"/>
        <end position="92"/>
    </location>
</feature>